<dbReference type="EMBL" id="WBOF01000001">
    <property type="protein sequence ID" value="MQS14959.1"/>
    <property type="molecule type" value="Genomic_DNA"/>
</dbReference>
<sequence length="60" mass="6842">MSGRAGRPARHRGRGLRRVALRRPDLLDKELLTRHYRPGTLADERARTSWVAPDLKPLDG</sequence>
<dbReference type="RefSeq" id="WP_153464236.1">
    <property type="nucleotide sequence ID" value="NZ_WBOF01000001.1"/>
</dbReference>
<reference evidence="1 2" key="1">
    <citation type="submission" date="2019-09" db="EMBL/GenBank/DDBJ databases">
        <title>Genome Sequences of Streptomyces kaniharaensis ATCC 21070.</title>
        <authorList>
            <person name="Zhu W."/>
            <person name="De Crecy-Lagard V."/>
            <person name="Richards N.G."/>
        </authorList>
    </citation>
    <scope>NUCLEOTIDE SEQUENCE [LARGE SCALE GENOMIC DNA]</scope>
    <source>
        <strain evidence="1 2">SF-557</strain>
    </source>
</reference>
<name>A0A6N7KWH1_9ACTN</name>
<proteinExistence type="predicted"/>
<keyword evidence="2" id="KW-1185">Reference proteome</keyword>
<dbReference type="Proteomes" id="UP000450000">
    <property type="component" value="Unassembled WGS sequence"/>
</dbReference>
<dbReference type="AlphaFoldDB" id="A0A6N7KWH1"/>
<organism evidence="1 2">
    <name type="scientific">Streptomyces kaniharaensis</name>
    <dbReference type="NCBI Taxonomy" id="212423"/>
    <lineage>
        <taxon>Bacteria</taxon>
        <taxon>Bacillati</taxon>
        <taxon>Actinomycetota</taxon>
        <taxon>Actinomycetes</taxon>
        <taxon>Kitasatosporales</taxon>
        <taxon>Streptomycetaceae</taxon>
        <taxon>Streptomyces</taxon>
    </lineage>
</organism>
<evidence type="ECO:0000313" key="2">
    <source>
        <dbReference type="Proteomes" id="UP000450000"/>
    </source>
</evidence>
<comment type="caution">
    <text evidence="1">The sequence shown here is derived from an EMBL/GenBank/DDBJ whole genome shotgun (WGS) entry which is preliminary data.</text>
</comment>
<protein>
    <submittedName>
        <fullName evidence="1">Uncharacterized protein</fullName>
    </submittedName>
</protein>
<accession>A0A6N7KWH1</accession>
<dbReference type="OrthoDB" id="3293476at2"/>
<evidence type="ECO:0000313" key="1">
    <source>
        <dbReference type="EMBL" id="MQS14959.1"/>
    </source>
</evidence>
<gene>
    <name evidence="1" type="ORF">F7Q99_22515</name>
</gene>